<dbReference type="EMBL" id="JACIEH010000002">
    <property type="protein sequence ID" value="MBB4098270.1"/>
    <property type="molecule type" value="Genomic_DNA"/>
</dbReference>
<feature type="signal peptide" evidence="1">
    <location>
        <begin position="1"/>
        <end position="22"/>
    </location>
</feature>
<sequence>MSNLRNFALVAAALLAMANGPAAEDDFDTLIAAERHFAADAAALGITPAFRAHVAPEGVLIAQEPRSAPVALATQTDPPGAKLEWQPEAAGIARSGDLGFTTGPYVLRLGEQVSHGQFFTIWRRGADGKWRWLIDSGSGPFKLGEVGMPAQVKRIGTPDASAQGEDLAAIERRLDADVTAVREFLAGDGRVLRPSGPPAIGEAGIALAARGPRGTGTRLGGGQSFAGDLAYSYGRIDAAGGTLIGHYVRIWQRGATGWRLLVDQFAPLPPRPVAQAGEVTQPTPGSS</sequence>
<dbReference type="AlphaFoldDB" id="A0A7W6JTQ1"/>
<dbReference type="InterPro" id="IPR032710">
    <property type="entry name" value="NTF2-like_dom_sf"/>
</dbReference>
<evidence type="ECO:0000256" key="1">
    <source>
        <dbReference type="SAM" id="SignalP"/>
    </source>
</evidence>
<feature type="chain" id="PRO_5031506548" evidence="1">
    <location>
        <begin position="23"/>
        <end position="287"/>
    </location>
</feature>
<dbReference type="GO" id="GO:0016853">
    <property type="term" value="F:isomerase activity"/>
    <property type="evidence" value="ECO:0007669"/>
    <property type="project" value="UniProtKB-KW"/>
</dbReference>
<name>A0A7W6JTQ1_9SPHN</name>
<proteinExistence type="predicted"/>
<evidence type="ECO:0000313" key="2">
    <source>
        <dbReference type="EMBL" id="MBB4098270.1"/>
    </source>
</evidence>
<reference evidence="2 3" key="1">
    <citation type="submission" date="2020-08" db="EMBL/GenBank/DDBJ databases">
        <title>Genomic Encyclopedia of Type Strains, Phase IV (KMG-IV): sequencing the most valuable type-strain genomes for metagenomic binning, comparative biology and taxonomic classification.</title>
        <authorList>
            <person name="Goeker M."/>
        </authorList>
    </citation>
    <scope>NUCLEOTIDE SEQUENCE [LARGE SCALE GENOMIC DNA]</scope>
    <source>
        <strain evidence="2 3">DSM 101806</strain>
    </source>
</reference>
<keyword evidence="2" id="KW-0413">Isomerase</keyword>
<dbReference type="Proteomes" id="UP000557392">
    <property type="component" value="Unassembled WGS sequence"/>
</dbReference>
<gene>
    <name evidence="2" type="ORF">GGR46_001834</name>
</gene>
<protein>
    <submittedName>
        <fullName evidence="2">Ketosteroid isomerase-like protein</fullName>
    </submittedName>
</protein>
<comment type="caution">
    <text evidence="2">The sequence shown here is derived from an EMBL/GenBank/DDBJ whole genome shotgun (WGS) entry which is preliminary data.</text>
</comment>
<organism evidence="2 3">
    <name type="scientific">Sphingomonas kyeonggiensis</name>
    <dbReference type="NCBI Taxonomy" id="1268553"/>
    <lineage>
        <taxon>Bacteria</taxon>
        <taxon>Pseudomonadati</taxon>
        <taxon>Pseudomonadota</taxon>
        <taxon>Alphaproteobacteria</taxon>
        <taxon>Sphingomonadales</taxon>
        <taxon>Sphingomonadaceae</taxon>
        <taxon>Sphingomonas</taxon>
    </lineage>
</organism>
<evidence type="ECO:0000313" key="3">
    <source>
        <dbReference type="Proteomes" id="UP000557392"/>
    </source>
</evidence>
<dbReference type="SUPFAM" id="SSF54427">
    <property type="entry name" value="NTF2-like"/>
    <property type="match status" value="1"/>
</dbReference>
<dbReference type="Gene3D" id="3.10.450.50">
    <property type="match status" value="2"/>
</dbReference>
<accession>A0A7W6JTQ1</accession>
<dbReference type="RefSeq" id="WP_183996927.1">
    <property type="nucleotide sequence ID" value="NZ_JACIEH010000002.1"/>
</dbReference>
<keyword evidence="1" id="KW-0732">Signal</keyword>
<keyword evidence="3" id="KW-1185">Reference proteome</keyword>